<dbReference type="Proteomes" id="UP000033588">
    <property type="component" value="Unassembled WGS sequence"/>
</dbReference>
<name>A0A0F4TYI4_PSEFL</name>
<protein>
    <submittedName>
        <fullName evidence="2">Uncharacterized protein</fullName>
    </submittedName>
</protein>
<accession>A0A0F4TYI4</accession>
<evidence type="ECO:0000313" key="3">
    <source>
        <dbReference type="Proteomes" id="UP000033588"/>
    </source>
</evidence>
<comment type="caution">
    <text evidence="2">The sequence shown here is derived from an EMBL/GenBank/DDBJ whole genome shotgun (WGS) entry which is preliminary data.</text>
</comment>
<keyword evidence="1" id="KW-1133">Transmembrane helix</keyword>
<dbReference type="EMBL" id="LACC01000008">
    <property type="protein sequence ID" value="KJZ49483.1"/>
    <property type="molecule type" value="Genomic_DNA"/>
</dbReference>
<keyword evidence="1" id="KW-0812">Transmembrane</keyword>
<organism evidence="2 3">
    <name type="scientific">Pseudomonas fluorescens</name>
    <dbReference type="NCBI Taxonomy" id="294"/>
    <lineage>
        <taxon>Bacteria</taxon>
        <taxon>Pseudomonadati</taxon>
        <taxon>Pseudomonadota</taxon>
        <taxon>Gammaproteobacteria</taxon>
        <taxon>Pseudomonadales</taxon>
        <taxon>Pseudomonadaceae</taxon>
        <taxon>Pseudomonas</taxon>
    </lineage>
</organism>
<dbReference type="RefSeq" id="WP_046038350.1">
    <property type="nucleotide sequence ID" value="NZ_LACC01000008.1"/>
</dbReference>
<dbReference type="PATRIC" id="fig|294.132.peg.5718"/>
<keyword evidence="1" id="KW-0472">Membrane</keyword>
<gene>
    <name evidence="2" type="ORF">VC35_05690</name>
</gene>
<evidence type="ECO:0000313" key="2">
    <source>
        <dbReference type="EMBL" id="KJZ49483.1"/>
    </source>
</evidence>
<proteinExistence type="predicted"/>
<dbReference type="AlphaFoldDB" id="A0A0F4TYI4"/>
<evidence type="ECO:0000256" key="1">
    <source>
        <dbReference type="SAM" id="Phobius"/>
    </source>
</evidence>
<feature type="transmembrane region" description="Helical" evidence="1">
    <location>
        <begin position="59"/>
        <end position="79"/>
    </location>
</feature>
<feature type="transmembrane region" description="Helical" evidence="1">
    <location>
        <begin position="28"/>
        <end position="52"/>
    </location>
</feature>
<sequence>MKGLLVFAAIIEAATGVALILIPSLLGQLLLGIELTGVIVPVAGIALIALAIACWPGPAMLGMLVYNAATTLYLAYVGISGESSGVLLWPVVVLHGIMTVLLIRAMTCQPRNSQT</sequence>
<feature type="transmembrane region" description="Helical" evidence="1">
    <location>
        <begin position="85"/>
        <end position="103"/>
    </location>
</feature>
<dbReference type="OrthoDB" id="7027265at2"/>
<reference evidence="2 3" key="1">
    <citation type="submission" date="2015-03" db="EMBL/GenBank/DDBJ databases">
        <title>Comparative genomics of Pseudomonas insights into diversity of traits involved in vanlence and defense.</title>
        <authorList>
            <person name="Qin Y."/>
        </authorList>
    </citation>
    <scope>NUCLEOTIDE SEQUENCE [LARGE SCALE GENOMIC DNA]</scope>
    <source>
        <strain evidence="2 3">C8</strain>
    </source>
</reference>